<dbReference type="InterPro" id="IPR050297">
    <property type="entry name" value="LipidA_mod_glycosyltrf_83"/>
</dbReference>
<keyword evidence="5 8" id="KW-0812">Transmembrane</keyword>
<feature type="transmembrane region" description="Helical" evidence="8">
    <location>
        <begin position="108"/>
        <end position="129"/>
    </location>
</feature>
<keyword evidence="2" id="KW-1003">Cell membrane</keyword>
<evidence type="ECO:0000256" key="6">
    <source>
        <dbReference type="ARBA" id="ARBA00022989"/>
    </source>
</evidence>
<feature type="transmembrane region" description="Helical" evidence="8">
    <location>
        <begin position="26"/>
        <end position="46"/>
    </location>
</feature>
<proteinExistence type="predicted"/>
<evidence type="ECO:0000256" key="1">
    <source>
        <dbReference type="ARBA" id="ARBA00004651"/>
    </source>
</evidence>
<comment type="subcellular location">
    <subcellularLocation>
        <location evidence="1">Cell membrane</location>
        <topology evidence="1">Multi-pass membrane protein</topology>
    </subcellularLocation>
</comment>
<organism evidence="9">
    <name type="scientific">Caldilineaceae bacterium SB0661_bin_32</name>
    <dbReference type="NCBI Taxonomy" id="2605255"/>
    <lineage>
        <taxon>Bacteria</taxon>
        <taxon>Bacillati</taxon>
        <taxon>Chloroflexota</taxon>
        <taxon>Caldilineae</taxon>
        <taxon>Caldilineales</taxon>
        <taxon>Caldilineaceae</taxon>
    </lineage>
</organism>
<dbReference type="GO" id="GO:0009103">
    <property type="term" value="P:lipopolysaccharide biosynthetic process"/>
    <property type="evidence" value="ECO:0007669"/>
    <property type="project" value="UniProtKB-ARBA"/>
</dbReference>
<dbReference type="PANTHER" id="PTHR33908">
    <property type="entry name" value="MANNOSYLTRANSFERASE YKCB-RELATED"/>
    <property type="match status" value="1"/>
</dbReference>
<sequence length="681" mass="75380">MRRLNSPFGARAALAYARLTPIRRRIWASSLPELFVLLLAALPRLWRLEYHSIWFDEAVSLDWARLGPAHIWPGTFQLLRDKHPPAYYLALHSWQTLLGWFGAAERDAALRIFGVLIGILLVWGVIRLVTLLSGRAAALLAGAFTALAPVLVWYSQELRMFQPAATAIVWAAFFLAAAREHLPQQPASPGRSAAAARTFCWFGLVAALAFALYSYLYAAFFLPGLGLTVFLLARRRSAFNRRYILEAVAAFTIITLLFLPLARSAWVVNSASSTPGAPFEDFLPNLWRQLRIFTVWYSGWPSSVRAAAVLFFALLLLAGLFLPGDRRRDARPLLWLWIGAPLLIGSALLATNQAIFREDRYFLFLAPFVLSAAALGVSALGRWRPAAGALSGLAALVLLAASLPVLWTPPLFRENWRAAADYISAYQRHSPHAASAALVHPYFLFPALDWYLRRQPETAEMPVYGNFNAALTSEQAETLIAAHLHDLTAASGADTLWLVQSHLAGVDDHRLVQSWLDGNFALVTEQYPAGVQMRGYAVRYRYKTLPALSETAVHPQAQLFPGVELAACEITTPVVPARDVLYHPPSGWVHLRLWLRTYEGVSEAPPLFALVQSHDGQIWGRSLERAGDVLSVYPPTMWQPNEFVRVELDVNLNPLASPGAYNVKVEAAGEPGVPCGSVQLE</sequence>
<keyword evidence="3" id="KW-0328">Glycosyltransferase</keyword>
<feature type="transmembrane region" description="Helical" evidence="8">
    <location>
        <begin position="136"/>
        <end position="154"/>
    </location>
</feature>
<dbReference type="AlphaFoldDB" id="A0A6B1D435"/>
<name>A0A6B1D435_9CHLR</name>
<evidence type="ECO:0000256" key="4">
    <source>
        <dbReference type="ARBA" id="ARBA00022679"/>
    </source>
</evidence>
<feature type="transmembrane region" description="Helical" evidence="8">
    <location>
        <begin position="361"/>
        <end position="380"/>
    </location>
</feature>
<evidence type="ECO:0000256" key="2">
    <source>
        <dbReference type="ARBA" id="ARBA00022475"/>
    </source>
</evidence>
<protein>
    <recommendedName>
        <fullName evidence="10">Glycosyltransferase RgtA/B/C/D-like domain-containing protein</fullName>
    </recommendedName>
</protein>
<dbReference type="PANTHER" id="PTHR33908:SF11">
    <property type="entry name" value="MEMBRANE PROTEIN"/>
    <property type="match status" value="1"/>
</dbReference>
<keyword evidence="6 8" id="KW-1133">Transmembrane helix</keyword>
<evidence type="ECO:0000256" key="5">
    <source>
        <dbReference type="ARBA" id="ARBA00022692"/>
    </source>
</evidence>
<accession>A0A6B1D435</accession>
<comment type="caution">
    <text evidence="9">The sequence shown here is derived from an EMBL/GenBank/DDBJ whole genome shotgun (WGS) entry which is preliminary data.</text>
</comment>
<dbReference type="EMBL" id="VXMH01000017">
    <property type="protein sequence ID" value="MYC94097.1"/>
    <property type="molecule type" value="Genomic_DNA"/>
</dbReference>
<evidence type="ECO:0000256" key="8">
    <source>
        <dbReference type="SAM" id="Phobius"/>
    </source>
</evidence>
<evidence type="ECO:0000256" key="3">
    <source>
        <dbReference type="ARBA" id="ARBA00022676"/>
    </source>
</evidence>
<evidence type="ECO:0000313" key="9">
    <source>
        <dbReference type="EMBL" id="MYC94097.1"/>
    </source>
</evidence>
<feature type="transmembrane region" description="Helical" evidence="8">
    <location>
        <begin position="215"/>
        <end position="232"/>
    </location>
</feature>
<feature type="transmembrane region" description="Helical" evidence="8">
    <location>
        <begin position="387"/>
        <end position="407"/>
    </location>
</feature>
<feature type="transmembrane region" description="Helical" evidence="8">
    <location>
        <begin position="334"/>
        <end position="355"/>
    </location>
</feature>
<keyword evidence="4" id="KW-0808">Transferase</keyword>
<evidence type="ECO:0000256" key="7">
    <source>
        <dbReference type="ARBA" id="ARBA00023136"/>
    </source>
</evidence>
<feature type="transmembrane region" description="Helical" evidence="8">
    <location>
        <begin position="244"/>
        <end position="262"/>
    </location>
</feature>
<keyword evidence="7 8" id="KW-0472">Membrane</keyword>
<dbReference type="GO" id="GO:0016763">
    <property type="term" value="F:pentosyltransferase activity"/>
    <property type="evidence" value="ECO:0007669"/>
    <property type="project" value="TreeGrafter"/>
</dbReference>
<dbReference type="GO" id="GO:0005886">
    <property type="term" value="C:plasma membrane"/>
    <property type="evidence" value="ECO:0007669"/>
    <property type="project" value="UniProtKB-SubCell"/>
</dbReference>
<reference evidence="9" key="1">
    <citation type="submission" date="2019-09" db="EMBL/GenBank/DDBJ databases">
        <title>Characterisation of the sponge microbiome using genome-centric metagenomics.</title>
        <authorList>
            <person name="Engelberts J.P."/>
            <person name="Robbins S.J."/>
            <person name="De Goeij J.M."/>
            <person name="Aranda M."/>
            <person name="Bell S.C."/>
            <person name="Webster N.S."/>
        </authorList>
    </citation>
    <scope>NUCLEOTIDE SEQUENCE</scope>
    <source>
        <strain evidence="9">SB0661_bin_32</strain>
    </source>
</reference>
<gene>
    <name evidence="9" type="ORF">F4X14_03925</name>
</gene>
<feature type="transmembrane region" description="Helical" evidence="8">
    <location>
        <begin position="303"/>
        <end position="322"/>
    </location>
</feature>
<evidence type="ECO:0008006" key="10">
    <source>
        <dbReference type="Google" id="ProtNLM"/>
    </source>
</evidence>